<dbReference type="SUPFAM" id="SSF53448">
    <property type="entry name" value="Nucleotide-diphospho-sugar transferases"/>
    <property type="match status" value="1"/>
</dbReference>
<evidence type="ECO:0000259" key="1">
    <source>
        <dbReference type="Pfam" id="PF00535"/>
    </source>
</evidence>
<evidence type="ECO:0000313" key="2">
    <source>
        <dbReference type="EMBL" id="OOY12003.1"/>
    </source>
</evidence>
<evidence type="ECO:0000313" key="3">
    <source>
        <dbReference type="Proteomes" id="UP000242224"/>
    </source>
</evidence>
<sequence>MFSIVTATMKLAPEELAPILATYDAFAAKGLAFELIVQDNCSGEAVLAELRQRPYVKLVSATDTGIYDAWNQALPRVSGDWVGFLGIDDLPSLEWVAFASSHIPPNEPSVLACDVSLEDASHTRVGVFRNPRVGTLNTRANAFAHPGLAVASSIFQNRRFPEQYRIIGDLVFYAQFRQLPVAGHLGAVGVSMRLGGISNSPIGARRVLREYLNAVSNGDIQPYFPLIAKRLIAAALSLLPALYVRAQRRRWRTFGE</sequence>
<organism evidence="2 3">
    <name type="scientific">Thioclava marina</name>
    <dbReference type="NCBI Taxonomy" id="1915077"/>
    <lineage>
        <taxon>Bacteria</taxon>
        <taxon>Pseudomonadati</taxon>
        <taxon>Pseudomonadota</taxon>
        <taxon>Alphaproteobacteria</taxon>
        <taxon>Rhodobacterales</taxon>
        <taxon>Paracoccaceae</taxon>
        <taxon>Thioclava</taxon>
    </lineage>
</organism>
<dbReference type="Gene3D" id="3.90.550.10">
    <property type="entry name" value="Spore Coat Polysaccharide Biosynthesis Protein SpsA, Chain A"/>
    <property type="match status" value="1"/>
</dbReference>
<dbReference type="InterPro" id="IPR001173">
    <property type="entry name" value="Glyco_trans_2-like"/>
</dbReference>
<dbReference type="Pfam" id="PF00535">
    <property type="entry name" value="Glycos_transf_2"/>
    <property type="match status" value="1"/>
</dbReference>
<gene>
    <name evidence="2" type="ORF">BMG00_13100</name>
</gene>
<proteinExistence type="predicted"/>
<dbReference type="EMBL" id="MPZS01000002">
    <property type="protein sequence ID" value="OOY12003.1"/>
    <property type="molecule type" value="Genomic_DNA"/>
</dbReference>
<dbReference type="InterPro" id="IPR029044">
    <property type="entry name" value="Nucleotide-diphossugar_trans"/>
</dbReference>
<protein>
    <recommendedName>
        <fullName evidence="1">Glycosyltransferase 2-like domain-containing protein</fullName>
    </recommendedName>
</protein>
<dbReference type="Proteomes" id="UP000242224">
    <property type="component" value="Unassembled WGS sequence"/>
</dbReference>
<keyword evidence="3" id="KW-1185">Reference proteome</keyword>
<accession>A0ABX3MPK1</accession>
<dbReference type="RefSeq" id="WP_078574653.1">
    <property type="nucleotide sequence ID" value="NZ_MPZS01000002.1"/>
</dbReference>
<reference evidence="2 3" key="1">
    <citation type="submission" date="2016-11" db="EMBL/GenBank/DDBJ databases">
        <title>A multilocus sequence analysis scheme for characterization of bacteria in the genus Thioclava.</title>
        <authorList>
            <person name="Liu Y."/>
            <person name="Shao Z."/>
        </authorList>
    </citation>
    <scope>NUCLEOTIDE SEQUENCE [LARGE SCALE GENOMIC DNA]</scope>
    <source>
        <strain evidence="2 3">11.10-0-13</strain>
    </source>
</reference>
<name>A0ABX3MPK1_9RHOB</name>
<comment type="caution">
    <text evidence="2">The sequence shown here is derived from an EMBL/GenBank/DDBJ whole genome shotgun (WGS) entry which is preliminary data.</text>
</comment>
<feature type="domain" description="Glycosyltransferase 2-like" evidence="1">
    <location>
        <begin position="17"/>
        <end position="96"/>
    </location>
</feature>